<dbReference type="PANTHER" id="PTHR43080">
    <property type="entry name" value="CBS DOMAIN-CONTAINING PROTEIN CBSX3, MITOCHONDRIAL"/>
    <property type="match status" value="1"/>
</dbReference>
<dbReference type="OrthoDB" id="9802114at2"/>
<dbReference type="Proteomes" id="UP000216024">
    <property type="component" value="Unassembled WGS sequence"/>
</dbReference>
<keyword evidence="1 2" id="KW-0129">CBS domain</keyword>
<dbReference type="InterPro" id="IPR051257">
    <property type="entry name" value="Diverse_CBS-Domain"/>
</dbReference>
<dbReference type="Gene3D" id="3.10.580.10">
    <property type="entry name" value="CBS-domain"/>
    <property type="match status" value="1"/>
</dbReference>
<dbReference type="AlphaFoldDB" id="A0A267MKX5"/>
<dbReference type="PROSITE" id="PS51371">
    <property type="entry name" value="CBS"/>
    <property type="match status" value="2"/>
</dbReference>
<evidence type="ECO:0000256" key="2">
    <source>
        <dbReference type="PROSITE-ProRule" id="PRU00703"/>
    </source>
</evidence>
<name>A0A267MKX5_9FIRM</name>
<reference evidence="4 5" key="1">
    <citation type="submission" date="2017-06" db="EMBL/GenBank/DDBJ databases">
        <title>Draft genome sequence of anaerobic fermentative bacterium Anaeromicrobium sediminis DY2726D isolated from West Pacific Ocean sediments.</title>
        <authorList>
            <person name="Zeng X."/>
        </authorList>
    </citation>
    <scope>NUCLEOTIDE SEQUENCE [LARGE SCALE GENOMIC DNA]</scope>
    <source>
        <strain evidence="4 5">DY2726D</strain>
    </source>
</reference>
<dbReference type="RefSeq" id="WP_095133345.1">
    <property type="nucleotide sequence ID" value="NZ_NIBG01000007.1"/>
</dbReference>
<evidence type="ECO:0000259" key="3">
    <source>
        <dbReference type="PROSITE" id="PS51371"/>
    </source>
</evidence>
<feature type="domain" description="CBS" evidence="3">
    <location>
        <begin position="71"/>
        <end position="127"/>
    </location>
</feature>
<evidence type="ECO:0000313" key="5">
    <source>
        <dbReference type="Proteomes" id="UP000216024"/>
    </source>
</evidence>
<organism evidence="4 5">
    <name type="scientific">Anaeromicrobium sediminis</name>
    <dbReference type="NCBI Taxonomy" id="1478221"/>
    <lineage>
        <taxon>Bacteria</taxon>
        <taxon>Bacillati</taxon>
        <taxon>Bacillota</taxon>
        <taxon>Clostridia</taxon>
        <taxon>Peptostreptococcales</taxon>
        <taxon>Thermotaleaceae</taxon>
        <taxon>Anaeromicrobium</taxon>
    </lineage>
</organism>
<dbReference type="PANTHER" id="PTHR43080:SF2">
    <property type="entry name" value="CBS DOMAIN-CONTAINING PROTEIN"/>
    <property type="match status" value="1"/>
</dbReference>
<feature type="domain" description="CBS" evidence="3">
    <location>
        <begin position="7"/>
        <end position="63"/>
    </location>
</feature>
<evidence type="ECO:0000313" key="4">
    <source>
        <dbReference type="EMBL" id="PAB59453.1"/>
    </source>
</evidence>
<proteinExistence type="predicted"/>
<sequence length="142" mass="15357">MNIQDIMTTNVVTLCKTDTVAEAAKLMRQHRIGSIPVCENGKPVGVVTDRDIAIRAVAGGKDNSTKLEDVMSKSVIIGTPEMDVDRASQLMSTNQIRRLPIVDNESIVGIVALGDVAVKSELQHEAEEALNHISQPSKPEIQ</sequence>
<accession>A0A267MKX5</accession>
<comment type="caution">
    <text evidence="4">The sequence shown here is derived from an EMBL/GenBank/DDBJ whole genome shotgun (WGS) entry which is preliminary data.</text>
</comment>
<protein>
    <submittedName>
        <fullName evidence="4">CBS domain-containing protein</fullName>
    </submittedName>
</protein>
<dbReference type="EMBL" id="NIBG01000007">
    <property type="protein sequence ID" value="PAB59453.1"/>
    <property type="molecule type" value="Genomic_DNA"/>
</dbReference>
<dbReference type="CDD" id="cd04622">
    <property type="entry name" value="CBS_pair_HRP1_like"/>
    <property type="match status" value="1"/>
</dbReference>
<dbReference type="InterPro" id="IPR046342">
    <property type="entry name" value="CBS_dom_sf"/>
</dbReference>
<keyword evidence="5" id="KW-1185">Reference proteome</keyword>
<dbReference type="InterPro" id="IPR000644">
    <property type="entry name" value="CBS_dom"/>
</dbReference>
<dbReference type="SUPFAM" id="SSF54631">
    <property type="entry name" value="CBS-domain pair"/>
    <property type="match status" value="1"/>
</dbReference>
<gene>
    <name evidence="4" type="ORF">CCE28_09560</name>
</gene>
<dbReference type="Pfam" id="PF00571">
    <property type="entry name" value="CBS"/>
    <property type="match status" value="2"/>
</dbReference>
<evidence type="ECO:0000256" key="1">
    <source>
        <dbReference type="ARBA" id="ARBA00023122"/>
    </source>
</evidence>
<dbReference type="SMART" id="SM00116">
    <property type="entry name" value="CBS"/>
    <property type="match status" value="2"/>
</dbReference>